<evidence type="ECO:0000313" key="2">
    <source>
        <dbReference type="EMBL" id="KII72199.1"/>
    </source>
</evidence>
<feature type="chain" id="PRO_5002151003" evidence="1">
    <location>
        <begin position="19"/>
        <end position="425"/>
    </location>
</feature>
<dbReference type="EMBL" id="JWZT01001322">
    <property type="protein sequence ID" value="KII72199.1"/>
    <property type="molecule type" value="Genomic_DNA"/>
</dbReference>
<dbReference type="AlphaFoldDB" id="A0A0C2J300"/>
<protein>
    <submittedName>
        <fullName evidence="2">Uncharacterized protein</fullName>
    </submittedName>
</protein>
<evidence type="ECO:0000256" key="1">
    <source>
        <dbReference type="SAM" id="SignalP"/>
    </source>
</evidence>
<gene>
    <name evidence="2" type="ORF">RF11_15227</name>
</gene>
<organism evidence="2 3">
    <name type="scientific">Thelohanellus kitauei</name>
    <name type="common">Myxosporean</name>
    <dbReference type="NCBI Taxonomy" id="669202"/>
    <lineage>
        <taxon>Eukaryota</taxon>
        <taxon>Metazoa</taxon>
        <taxon>Cnidaria</taxon>
        <taxon>Myxozoa</taxon>
        <taxon>Myxosporea</taxon>
        <taxon>Bivalvulida</taxon>
        <taxon>Platysporina</taxon>
        <taxon>Myxobolidae</taxon>
        <taxon>Thelohanellus</taxon>
    </lineage>
</organism>
<sequence length="425" mass="50168">MLMLSFLLLSTYLPRFIGYKASIYDIEACYEIIQPGETILVGFRFPAFNSVYPPTMYMIIKLKSWQLRFTNKSTEIFEFALVFHSKKCNKTMDISLFGADMLHRSFTIYLGADISAPYLARYDFILLQNLKNEIHVINDNFRFADLTIRSKYIGQCLIHSQFNGLMAHPEIEDPFHLSISGLEYTRDQNKYECLFLTVITFLNQYLSRAFLIKYETLHSFNISRSQTVAVEIFVYSQHNHSYGNVLLRLDLQGWRINVPENIPRSMLIENVMYDPSWNEILIKIAILDVFEDTKEISVIRIENGIQTIEQESDVVFANLNFREFEHRDYILYTNELKIRASNILPLVQLRMVHYRCEIGDMDMTFTEFSFQSKVIDRCMRGLSGNEYYSGIRLWENMEHSYTSLCKQRYYRNDSDIWNAQDIPFI</sequence>
<comment type="caution">
    <text evidence="2">The sequence shown here is derived from an EMBL/GenBank/DDBJ whole genome shotgun (WGS) entry which is preliminary data.</text>
</comment>
<keyword evidence="3" id="KW-1185">Reference proteome</keyword>
<feature type="signal peptide" evidence="1">
    <location>
        <begin position="1"/>
        <end position="18"/>
    </location>
</feature>
<dbReference type="Proteomes" id="UP000031668">
    <property type="component" value="Unassembled WGS sequence"/>
</dbReference>
<reference evidence="2 3" key="1">
    <citation type="journal article" date="2014" name="Genome Biol. Evol.">
        <title>The genome of the myxosporean Thelohanellus kitauei shows adaptations to nutrient acquisition within its fish host.</title>
        <authorList>
            <person name="Yang Y."/>
            <person name="Xiong J."/>
            <person name="Zhou Z."/>
            <person name="Huo F."/>
            <person name="Miao W."/>
            <person name="Ran C."/>
            <person name="Liu Y."/>
            <person name="Zhang J."/>
            <person name="Feng J."/>
            <person name="Wang M."/>
            <person name="Wang M."/>
            <person name="Wang L."/>
            <person name="Yao B."/>
        </authorList>
    </citation>
    <scope>NUCLEOTIDE SEQUENCE [LARGE SCALE GENOMIC DNA]</scope>
    <source>
        <strain evidence="2">Wuqing</strain>
    </source>
</reference>
<proteinExistence type="predicted"/>
<keyword evidence="1" id="KW-0732">Signal</keyword>
<name>A0A0C2J300_THEKT</name>
<evidence type="ECO:0000313" key="3">
    <source>
        <dbReference type="Proteomes" id="UP000031668"/>
    </source>
</evidence>
<accession>A0A0C2J300</accession>